<proteinExistence type="predicted"/>
<dbReference type="OrthoDB" id="2414511at2"/>
<dbReference type="AlphaFoldDB" id="A0A1G9BTC0"/>
<dbReference type="EMBL" id="FNFI01000008">
    <property type="protein sequence ID" value="SDK42692.1"/>
    <property type="molecule type" value="Genomic_DNA"/>
</dbReference>
<dbReference type="Proteomes" id="UP000242700">
    <property type="component" value="Unassembled WGS sequence"/>
</dbReference>
<dbReference type="RefSeq" id="WP_092598477.1">
    <property type="nucleotide sequence ID" value="NZ_FNFI01000008.1"/>
</dbReference>
<evidence type="ECO:0000313" key="2">
    <source>
        <dbReference type="Proteomes" id="UP000242700"/>
    </source>
</evidence>
<evidence type="ECO:0000313" key="1">
    <source>
        <dbReference type="EMBL" id="SDK42692.1"/>
    </source>
</evidence>
<gene>
    <name evidence="1" type="ORF">SAMN05216187_108105</name>
</gene>
<reference evidence="2" key="1">
    <citation type="submission" date="2016-10" db="EMBL/GenBank/DDBJ databases">
        <authorList>
            <person name="Varghese N."/>
            <person name="Submissions S."/>
        </authorList>
    </citation>
    <scope>NUCLEOTIDE SEQUENCE [LARGE SCALE GENOMIC DNA]</scope>
    <source>
        <strain evidence="2">CGMCC 1.8911</strain>
    </source>
</reference>
<name>A0A1G9BTC0_9STAP</name>
<accession>A0A1G9BTC0</accession>
<sequence>METWKNLKRIREHSLAKNKNLEAIFITEEIAQRISDEYQVFSVMGKSLLLGVMHFQRMPVWMICINPKSHKKRKYIFESESTFERYFEIIEEDE</sequence>
<dbReference type="STRING" id="586411.SAMN05216187_108105"/>
<organism evidence="1 2">
    <name type="scientific">Jeotgalicoccus aerolatus</name>
    <dbReference type="NCBI Taxonomy" id="709510"/>
    <lineage>
        <taxon>Bacteria</taxon>
        <taxon>Bacillati</taxon>
        <taxon>Bacillota</taxon>
        <taxon>Bacilli</taxon>
        <taxon>Bacillales</taxon>
        <taxon>Staphylococcaceae</taxon>
        <taxon>Jeotgalicoccus</taxon>
    </lineage>
</organism>
<protein>
    <submittedName>
        <fullName evidence="1">Uncharacterized protein</fullName>
    </submittedName>
</protein>